<dbReference type="Proteomes" id="UP000769766">
    <property type="component" value="Unassembled WGS sequence"/>
</dbReference>
<name>A0A932CPE3_UNCTE</name>
<feature type="domain" description="Transcription regulator PadR N-terminal" evidence="1">
    <location>
        <begin position="6"/>
        <end position="79"/>
    </location>
</feature>
<proteinExistence type="predicted"/>
<organism evidence="2 3">
    <name type="scientific">Tectimicrobiota bacterium</name>
    <dbReference type="NCBI Taxonomy" id="2528274"/>
    <lineage>
        <taxon>Bacteria</taxon>
        <taxon>Pseudomonadati</taxon>
        <taxon>Nitrospinota/Tectimicrobiota group</taxon>
        <taxon>Candidatus Tectimicrobiota</taxon>
    </lineage>
</organism>
<dbReference type="Pfam" id="PF03551">
    <property type="entry name" value="PadR"/>
    <property type="match status" value="1"/>
</dbReference>
<dbReference type="PANTHER" id="PTHR43252">
    <property type="entry name" value="TRANSCRIPTIONAL REGULATOR YQJI"/>
    <property type="match status" value="1"/>
</dbReference>
<comment type="caution">
    <text evidence="2">The sequence shown here is derived from an EMBL/GenBank/DDBJ whole genome shotgun (WGS) entry which is preliminary data.</text>
</comment>
<dbReference type="InterPro" id="IPR005149">
    <property type="entry name" value="Tscrpt_reg_PadR_N"/>
</dbReference>
<reference evidence="2" key="1">
    <citation type="submission" date="2020-07" db="EMBL/GenBank/DDBJ databases">
        <title>Huge and variable diversity of episymbiotic CPR bacteria and DPANN archaea in groundwater ecosystems.</title>
        <authorList>
            <person name="He C.Y."/>
            <person name="Keren R."/>
            <person name="Whittaker M."/>
            <person name="Farag I.F."/>
            <person name="Doudna J."/>
            <person name="Cate J.H.D."/>
            <person name="Banfield J.F."/>
        </authorList>
    </citation>
    <scope>NUCLEOTIDE SEQUENCE</scope>
    <source>
        <strain evidence="2">NC_groundwater_672_Ag_B-0.1um_62_36</strain>
    </source>
</reference>
<dbReference type="SUPFAM" id="SSF46785">
    <property type="entry name" value="Winged helix' DNA-binding domain"/>
    <property type="match status" value="1"/>
</dbReference>
<dbReference type="InterPro" id="IPR036390">
    <property type="entry name" value="WH_DNA-bd_sf"/>
</dbReference>
<sequence>MLEIVLLGLLMEGSRHGYEMKKIVEEELVKFVDISSGPIYYTLKSLEKRGLVTKRSGQIGRRPERFVYEITDRGRREFKRLLGENFISLQRPFLNIDLSLYFLKFLEPHEIQERLEQRLKGLRGVRQWASHLTKELREGHQPFYWQAIAEHALMVVQVEIDFLQNFIRTLRSVSCDEPPA</sequence>
<dbReference type="PANTHER" id="PTHR43252:SF2">
    <property type="entry name" value="TRANSCRIPTION REGULATOR, PADR-LIKE FAMILY"/>
    <property type="match status" value="1"/>
</dbReference>
<dbReference type="EMBL" id="JACPRF010000276">
    <property type="protein sequence ID" value="MBI2877040.1"/>
    <property type="molecule type" value="Genomic_DNA"/>
</dbReference>
<evidence type="ECO:0000313" key="2">
    <source>
        <dbReference type="EMBL" id="MBI2877040.1"/>
    </source>
</evidence>
<protein>
    <submittedName>
        <fullName evidence="2">Helix-turn-helix transcriptional regulator</fullName>
    </submittedName>
</protein>
<dbReference type="Gene3D" id="1.10.10.10">
    <property type="entry name" value="Winged helix-like DNA-binding domain superfamily/Winged helix DNA-binding domain"/>
    <property type="match status" value="1"/>
</dbReference>
<dbReference type="InterPro" id="IPR036388">
    <property type="entry name" value="WH-like_DNA-bd_sf"/>
</dbReference>
<gene>
    <name evidence="2" type="ORF">HYY20_09180</name>
</gene>
<dbReference type="AlphaFoldDB" id="A0A932CPE3"/>
<accession>A0A932CPE3</accession>
<evidence type="ECO:0000259" key="1">
    <source>
        <dbReference type="Pfam" id="PF03551"/>
    </source>
</evidence>
<evidence type="ECO:0000313" key="3">
    <source>
        <dbReference type="Proteomes" id="UP000769766"/>
    </source>
</evidence>